<comment type="caution">
    <text evidence="1">The sequence shown here is derived from an EMBL/GenBank/DDBJ whole genome shotgun (WGS) entry which is preliminary data.</text>
</comment>
<evidence type="ECO:0000313" key="1">
    <source>
        <dbReference type="EMBL" id="KAF6036552.1"/>
    </source>
</evidence>
<evidence type="ECO:0000313" key="2">
    <source>
        <dbReference type="Proteomes" id="UP000593567"/>
    </source>
</evidence>
<name>A0A7J7KD14_BUGNE</name>
<dbReference type="AlphaFoldDB" id="A0A7J7KD14"/>
<accession>A0A7J7KD14</accession>
<organism evidence="1 2">
    <name type="scientific">Bugula neritina</name>
    <name type="common">Brown bryozoan</name>
    <name type="synonym">Sertularia neritina</name>
    <dbReference type="NCBI Taxonomy" id="10212"/>
    <lineage>
        <taxon>Eukaryota</taxon>
        <taxon>Metazoa</taxon>
        <taxon>Spiralia</taxon>
        <taxon>Lophotrochozoa</taxon>
        <taxon>Bryozoa</taxon>
        <taxon>Gymnolaemata</taxon>
        <taxon>Cheilostomatida</taxon>
        <taxon>Flustrina</taxon>
        <taxon>Buguloidea</taxon>
        <taxon>Bugulidae</taxon>
        <taxon>Bugula</taxon>
    </lineage>
</organism>
<dbReference type="Proteomes" id="UP000593567">
    <property type="component" value="Unassembled WGS sequence"/>
</dbReference>
<dbReference type="EMBL" id="VXIV02000705">
    <property type="protein sequence ID" value="KAF6036552.1"/>
    <property type="molecule type" value="Genomic_DNA"/>
</dbReference>
<reference evidence="1" key="1">
    <citation type="submission" date="2020-06" db="EMBL/GenBank/DDBJ databases">
        <title>Draft genome of Bugula neritina, a colonial animal packing powerful symbionts and potential medicines.</title>
        <authorList>
            <person name="Rayko M."/>
        </authorList>
    </citation>
    <scope>NUCLEOTIDE SEQUENCE [LARGE SCALE GENOMIC DNA]</scope>
    <source>
        <strain evidence="1">Kwan_BN1</strain>
    </source>
</reference>
<keyword evidence="2" id="KW-1185">Reference proteome</keyword>
<gene>
    <name evidence="1" type="ORF">EB796_005142</name>
</gene>
<protein>
    <submittedName>
        <fullName evidence="1">Uncharacterized protein</fullName>
    </submittedName>
</protein>
<sequence length="66" mass="7643">MDGALTHGRNNDCDGYEIHYSQKCKWKAFDDFRTGQRVLIRLCKCYKPPLFTSVFTGMYSAFVLVV</sequence>
<proteinExistence type="predicted"/>